<feature type="signal peptide" evidence="1">
    <location>
        <begin position="1"/>
        <end position="25"/>
    </location>
</feature>
<protein>
    <submittedName>
        <fullName evidence="2">Uncharacterized protein</fullName>
    </submittedName>
</protein>
<dbReference type="RefSeq" id="WP_338548402.1">
    <property type="nucleotide sequence ID" value="NZ_CP146069.1"/>
</dbReference>
<sequence>MRTFLIASQVLILCCVALIGATSGAQDANACAVNEVPAAGHCQPTR</sequence>
<proteinExistence type="predicted"/>
<keyword evidence="3" id="KW-1185">Reference proteome</keyword>
<organism evidence="2 3">
    <name type="scientific">Roseovarius phycicola</name>
    <dbReference type="NCBI Taxonomy" id="3080976"/>
    <lineage>
        <taxon>Bacteria</taxon>
        <taxon>Pseudomonadati</taxon>
        <taxon>Pseudomonadota</taxon>
        <taxon>Alphaproteobacteria</taxon>
        <taxon>Rhodobacterales</taxon>
        <taxon>Roseobacteraceae</taxon>
        <taxon>Roseovarius</taxon>
    </lineage>
</organism>
<gene>
    <name evidence="2" type="ORF">RZ517_11695</name>
</gene>
<accession>A0ABZ2HCM0</accession>
<reference evidence="2 3" key="1">
    <citation type="submission" date="2023-10" db="EMBL/GenBank/DDBJ databases">
        <title>Roseovarius strain S88 nov., isolated from a marine algae.</title>
        <authorList>
            <person name="Lee M.W."/>
            <person name="Lee J.K."/>
            <person name="Kim J.M."/>
            <person name="Choi D.G."/>
            <person name="Baek J.H."/>
            <person name="Bayburt H."/>
            <person name="Jung J.J."/>
            <person name="Han D.M."/>
            <person name="Jeon C.O."/>
        </authorList>
    </citation>
    <scope>NUCLEOTIDE SEQUENCE [LARGE SCALE GENOMIC DNA]</scope>
    <source>
        <strain evidence="2 3">S88</strain>
    </source>
</reference>
<dbReference type="EMBL" id="CP146069">
    <property type="protein sequence ID" value="WWR45461.1"/>
    <property type="molecule type" value="Genomic_DNA"/>
</dbReference>
<feature type="chain" id="PRO_5045073695" evidence="1">
    <location>
        <begin position="26"/>
        <end position="46"/>
    </location>
</feature>
<keyword evidence="1" id="KW-0732">Signal</keyword>
<evidence type="ECO:0000313" key="3">
    <source>
        <dbReference type="Proteomes" id="UP001364156"/>
    </source>
</evidence>
<evidence type="ECO:0000256" key="1">
    <source>
        <dbReference type="SAM" id="SignalP"/>
    </source>
</evidence>
<dbReference type="Proteomes" id="UP001364156">
    <property type="component" value="Chromosome"/>
</dbReference>
<evidence type="ECO:0000313" key="2">
    <source>
        <dbReference type="EMBL" id="WWR45461.1"/>
    </source>
</evidence>
<name>A0ABZ2HCM0_9RHOB</name>